<dbReference type="InterPro" id="IPR049458">
    <property type="entry name" value="EpsG-like"/>
</dbReference>
<feature type="transmembrane region" description="Helical" evidence="1">
    <location>
        <begin position="6"/>
        <end position="21"/>
    </location>
</feature>
<protein>
    <submittedName>
        <fullName evidence="2">EpsG family protein</fullName>
    </submittedName>
</protein>
<dbReference type="KEGG" id="ssin:G7078_06190"/>
<feature type="transmembrane region" description="Helical" evidence="1">
    <location>
        <begin position="289"/>
        <end position="308"/>
    </location>
</feature>
<feature type="transmembrane region" description="Helical" evidence="1">
    <location>
        <begin position="159"/>
        <end position="181"/>
    </location>
</feature>
<feature type="transmembrane region" description="Helical" evidence="1">
    <location>
        <begin position="120"/>
        <end position="139"/>
    </location>
</feature>
<feature type="transmembrane region" description="Helical" evidence="1">
    <location>
        <begin position="28"/>
        <end position="46"/>
    </location>
</feature>
<sequence length="365" mass="41181">MFPYWILFGCFSFATLIGSGGERDRRNAIFLTVASVFVVIFMGLRFQVGGDWINYRIIYNDILYRGMQWSLESGRADPAYILLNWISQQLKTDIWLVNIVCAASLMWGIVEIAKRQPNPFLIVLIAIPYLIIVVGMGYTRQASAIGLSMVALVAFLDKRWAKCVAAMILAALFHKSAVILVPIVGLSYSRSRIVTISMFALLSVILFELVVSSRLETMSENYMTAQLQSQGANIRVAMNTLAAVLFLIAQRRFGFEPQERVLWRNISFASLLAVPAILLTSSSTVVDRLSLYFIMLQLVVLGRLPWAYTRNRSVAALLIGIVMAYSATIQFVWLNYANNAYWWLPYRSILSDVPERKVGRPGQDE</sequence>
<dbReference type="Proteomes" id="UP000502502">
    <property type="component" value="Chromosome"/>
</dbReference>
<evidence type="ECO:0000313" key="3">
    <source>
        <dbReference type="Proteomes" id="UP000502502"/>
    </source>
</evidence>
<feature type="transmembrane region" description="Helical" evidence="1">
    <location>
        <begin position="193"/>
        <end position="212"/>
    </location>
</feature>
<keyword evidence="1" id="KW-0472">Membrane</keyword>
<feature type="transmembrane region" description="Helical" evidence="1">
    <location>
        <begin position="94"/>
        <end position="113"/>
    </location>
</feature>
<feature type="transmembrane region" description="Helical" evidence="1">
    <location>
        <begin position="232"/>
        <end position="249"/>
    </location>
</feature>
<name>A0A6G7ZNC3_9SPHN</name>
<reference evidence="2 3" key="1">
    <citation type="submission" date="2020-03" db="EMBL/GenBank/DDBJ databases">
        <title>Sphingomonas sp. nov., isolated from fish.</title>
        <authorList>
            <person name="Hyun D.-W."/>
            <person name="Bae J.-W."/>
        </authorList>
    </citation>
    <scope>NUCLEOTIDE SEQUENCE [LARGE SCALE GENOMIC DNA]</scope>
    <source>
        <strain evidence="2 3">HDW15C</strain>
    </source>
</reference>
<accession>A0A6G7ZNC3</accession>
<proteinExistence type="predicted"/>
<evidence type="ECO:0000313" key="2">
    <source>
        <dbReference type="EMBL" id="QIL02419.1"/>
    </source>
</evidence>
<dbReference type="EMBL" id="CP049871">
    <property type="protein sequence ID" value="QIL02419.1"/>
    <property type="molecule type" value="Genomic_DNA"/>
</dbReference>
<feature type="transmembrane region" description="Helical" evidence="1">
    <location>
        <begin position="261"/>
        <end position="283"/>
    </location>
</feature>
<evidence type="ECO:0000256" key="1">
    <source>
        <dbReference type="SAM" id="Phobius"/>
    </source>
</evidence>
<organism evidence="2 3">
    <name type="scientific">Sphingomonas sinipercae</name>
    <dbReference type="NCBI Taxonomy" id="2714944"/>
    <lineage>
        <taxon>Bacteria</taxon>
        <taxon>Pseudomonadati</taxon>
        <taxon>Pseudomonadota</taxon>
        <taxon>Alphaproteobacteria</taxon>
        <taxon>Sphingomonadales</taxon>
        <taxon>Sphingomonadaceae</taxon>
        <taxon>Sphingomonas</taxon>
    </lineage>
</organism>
<dbReference type="RefSeq" id="WP_166094094.1">
    <property type="nucleotide sequence ID" value="NZ_CP049871.1"/>
</dbReference>
<keyword evidence="1" id="KW-0812">Transmembrane</keyword>
<keyword evidence="3" id="KW-1185">Reference proteome</keyword>
<gene>
    <name evidence="2" type="ORF">G7078_06190</name>
</gene>
<keyword evidence="1" id="KW-1133">Transmembrane helix</keyword>
<dbReference type="Pfam" id="PF14897">
    <property type="entry name" value="EpsG"/>
    <property type="match status" value="1"/>
</dbReference>
<dbReference type="AlphaFoldDB" id="A0A6G7ZNC3"/>
<feature type="transmembrane region" description="Helical" evidence="1">
    <location>
        <begin position="315"/>
        <end position="336"/>
    </location>
</feature>